<proteinExistence type="predicted"/>
<dbReference type="Proteomes" id="UP000250235">
    <property type="component" value="Unassembled WGS sequence"/>
</dbReference>
<evidence type="ECO:0000313" key="3">
    <source>
        <dbReference type="Proteomes" id="UP000250235"/>
    </source>
</evidence>
<dbReference type="EMBL" id="KV018464">
    <property type="protein sequence ID" value="KZV17075.1"/>
    <property type="molecule type" value="Genomic_DNA"/>
</dbReference>
<sequence>MGCPGEARTKPRRKIAVATLPETSPDGGGDRHNIACGTWPHARRDVRSMAAPCMAQPANHRALHQRTVAGHLRNRLRWPARNVARVAVPTCAAASQAPALEGLKNSIQTESPRRGDRNKSDHVNGGTRRCKAAADWGVWERRDAARDTASHGPTTIVTPKSQFRTCPSDHEGIALVSKICKLVQMCAKMDQLEQLNQLVRKDGSAGEKIKFTAGLVYHLDGSCQLVNKSDVDQLLRQSCIRRSAKTKIQQLMCKASEPAGATKGKMNQLMKKKHTLKQRC</sequence>
<feature type="region of interest" description="Disordered" evidence="1">
    <location>
        <begin position="102"/>
        <end position="128"/>
    </location>
</feature>
<reference evidence="2 3" key="1">
    <citation type="journal article" date="2015" name="Proc. Natl. Acad. Sci. U.S.A.">
        <title>The resurrection genome of Boea hygrometrica: A blueprint for survival of dehydration.</title>
        <authorList>
            <person name="Xiao L."/>
            <person name="Yang G."/>
            <person name="Zhang L."/>
            <person name="Yang X."/>
            <person name="Zhao S."/>
            <person name="Ji Z."/>
            <person name="Zhou Q."/>
            <person name="Hu M."/>
            <person name="Wang Y."/>
            <person name="Chen M."/>
            <person name="Xu Y."/>
            <person name="Jin H."/>
            <person name="Xiao X."/>
            <person name="Hu G."/>
            <person name="Bao F."/>
            <person name="Hu Y."/>
            <person name="Wan P."/>
            <person name="Li L."/>
            <person name="Deng X."/>
            <person name="Kuang T."/>
            <person name="Xiang C."/>
            <person name="Zhu J.K."/>
            <person name="Oliver M.J."/>
            <person name="He Y."/>
        </authorList>
    </citation>
    <scope>NUCLEOTIDE SEQUENCE [LARGE SCALE GENOMIC DNA]</scope>
    <source>
        <strain evidence="3">cv. XS01</strain>
    </source>
</reference>
<dbReference type="AlphaFoldDB" id="A0A2Z7ADR3"/>
<evidence type="ECO:0000256" key="1">
    <source>
        <dbReference type="SAM" id="MobiDB-lite"/>
    </source>
</evidence>
<feature type="compositionally biased region" description="Basic and acidic residues" evidence="1">
    <location>
        <begin position="111"/>
        <end position="122"/>
    </location>
</feature>
<organism evidence="2 3">
    <name type="scientific">Dorcoceras hygrometricum</name>
    <dbReference type="NCBI Taxonomy" id="472368"/>
    <lineage>
        <taxon>Eukaryota</taxon>
        <taxon>Viridiplantae</taxon>
        <taxon>Streptophyta</taxon>
        <taxon>Embryophyta</taxon>
        <taxon>Tracheophyta</taxon>
        <taxon>Spermatophyta</taxon>
        <taxon>Magnoliopsida</taxon>
        <taxon>eudicotyledons</taxon>
        <taxon>Gunneridae</taxon>
        <taxon>Pentapetalae</taxon>
        <taxon>asterids</taxon>
        <taxon>lamiids</taxon>
        <taxon>Lamiales</taxon>
        <taxon>Gesneriaceae</taxon>
        <taxon>Didymocarpoideae</taxon>
        <taxon>Trichosporeae</taxon>
        <taxon>Loxocarpinae</taxon>
        <taxon>Dorcoceras</taxon>
    </lineage>
</organism>
<keyword evidence="3" id="KW-1185">Reference proteome</keyword>
<accession>A0A2Z7ADR3</accession>
<evidence type="ECO:0000313" key="2">
    <source>
        <dbReference type="EMBL" id="KZV17075.1"/>
    </source>
</evidence>
<name>A0A2Z7ADR3_9LAMI</name>
<gene>
    <name evidence="2" type="ORF">F511_02991</name>
</gene>
<protein>
    <submittedName>
        <fullName evidence="2">Ribosome biogenesis protein bms1</fullName>
    </submittedName>
</protein>